<dbReference type="Gene3D" id="1.10.150.80">
    <property type="entry name" value="HRDC domain"/>
    <property type="match status" value="1"/>
</dbReference>
<dbReference type="GO" id="GO:0003676">
    <property type="term" value="F:nucleic acid binding"/>
    <property type="evidence" value="ECO:0007669"/>
    <property type="project" value="InterPro"/>
</dbReference>
<feature type="domain" description="3'-5' exonuclease" evidence="1">
    <location>
        <begin position="1"/>
        <end position="167"/>
    </location>
</feature>
<dbReference type="Gene3D" id="3.30.420.10">
    <property type="entry name" value="Ribonuclease H-like superfamily/Ribonuclease H"/>
    <property type="match status" value="1"/>
</dbReference>
<dbReference type="InterPro" id="IPR002562">
    <property type="entry name" value="3'-5'_exonuclease_dom"/>
</dbReference>
<dbReference type="SUPFAM" id="SSF47819">
    <property type="entry name" value="HRDC-like"/>
    <property type="match status" value="1"/>
</dbReference>
<protein>
    <submittedName>
        <fullName evidence="2">Ribonuclease D</fullName>
    </submittedName>
</protein>
<dbReference type="InterPro" id="IPR002121">
    <property type="entry name" value="HRDC_dom"/>
</dbReference>
<dbReference type="InterPro" id="IPR012337">
    <property type="entry name" value="RNaseH-like_sf"/>
</dbReference>
<dbReference type="KEGG" id="osu:NT6N_09620"/>
<dbReference type="SUPFAM" id="SSF53098">
    <property type="entry name" value="Ribonuclease H-like"/>
    <property type="match status" value="1"/>
</dbReference>
<dbReference type="GO" id="GO:0006139">
    <property type="term" value="P:nucleobase-containing compound metabolic process"/>
    <property type="evidence" value="ECO:0007669"/>
    <property type="project" value="InterPro"/>
</dbReference>
<dbReference type="EMBL" id="AP026866">
    <property type="protein sequence ID" value="BDS05922.1"/>
    <property type="molecule type" value="Genomic_DNA"/>
</dbReference>
<dbReference type="PANTHER" id="PTHR47649:SF1">
    <property type="entry name" value="RIBONUCLEASE D"/>
    <property type="match status" value="1"/>
</dbReference>
<dbReference type="Pfam" id="PF00570">
    <property type="entry name" value="HRDC"/>
    <property type="match status" value="1"/>
</dbReference>
<evidence type="ECO:0000259" key="1">
    <source>
        <dbReference type="SMART" id="SM00474"/>
    </source>
</evidence>
<organism evidence="2">
    <name type="scientific">Oceaniferula spumae</name>
    <dbReference type="NCBI Taxonomy" id="2979115"/>
    <lineage>
        <taxon>Bacteria</taxon>
        <taxon>Pseudomonadati</taxon>
        <taxon>Verrucomicrobiota</taxon>
        <taxon>Verrucomicrobiia</taxon>
        <taxon>Verrucomicrobiales</taxon>
        <taxon>Verrucomicrobiaceae</taxon>
        <taxon>Oceaniferula</taxon>
    </lineage>
</organism>
<sequence length="352" mass="40150">MISNKEDLRAFLAKRSDGVGGRVCAVDTEADSLHRYSESLCLVQFSDGTDHVLIDPLAIDDLSDLKTYLETSTCWMHGADYDMHMLKQNLGMIPPTVFDTQIGARLLGVRKFGYGNLVEHYMGVELEKTSQKADWAKRPLTPVMEEYALNDVVYLLPMADMIVTQLKEKGRYEWFEESCVAARDKALERKQEKEDRWRIKGSGKLEPRGLNYLRALWQWRDSEAESWDRPPFMVAGNKQLLDWVACLLDGKKPAMPRHYRSNRVKNFDMALADAELVSVEDMPQRIRGKRRRKDPEFESRLDALMAKRDEIAAELDIDSSLIAARAALEAIAGGHDGAEQQLLSWQRNLLGI</sequence>
<dbReference type="AlphaFoldDB" id="A0AAT9FJ00"/>
<dbReference type="GO" id="GO:0008408">
    <property type="term" value="F:3'-5' exonuclease activity"/>
    <property type="evidence" value="ECO:0007669"/>
    <property type="project" value="InterPro"/>
</dbReference>
<dbReference type="Pfam" id="PF01612">
    <property type="entry name" value="DNA_pol_A_exo1"/>
    <property type="match status" value="1"/>
</dbReference>
<proteinExistence type="predicted"/>
<dbReference type="SMART" id="SM00474">
    <property type="entry name" value="35EXOc"/>
    <property type="match status" value="1"/>
</dbReference>
<dbReference type="InterPro" id="IPR044876">
    <property type="entry name" value="HRDC_dom_sf"/>
</dbReference>
<evidence type="ECO:0000313" key="2">
    <source>
        <dbReference type="EMBL" id="BDS05922.1"/>
    </source>
</evidence>
<name>A0AAT9FJ00_9BACT</name>
<dbReference type="GO" id="GO:0000166">
    <property type="term" value="F:nucleotide binding"/>
    <property type="evidence" value="ECO:0007669"/>
    <property type="project" value="InterPro"/>
</dbReference>
<dbReference type="PANTHER" id="PTHR47649">
    <property type="entry name" value="RIBONUCLEASE D"/>
    <property type="match status" value="1"/>
</dbReference>
<dbReference type="InterPro" id="IPR010997">
    <property type="entry name" value="HRDC-like_sf"/>
</dbReference>
<gene>
    <name evidence="2" type="ORF">NT6N_09620</name>
</gene>
<dbReference type="InterPro" id="IPR036397">
    <property type="entry name" value="RNaseH_sf"/>
</dbReference>
<accession>A0AAT9FJ00</accession>
<dbReference type="CDD" id="cd06142">
    <property type="entry name" value="RNaseD_exo"/>
    <property type="match status" value="1"/>
</dbReference>
<dbReference type="InterPro" id="IPR051086">
    <property type="entry name" value="RNase_D-like"/>
</dbReference>
<reference evidence="2" key="1">
    <citation type="submission" date="2024-07" db="EMBL/GenBank/DDBJ databases">
        <title>Complete genome sequence of Verrucomicrobiaceae bacterium NT6N.</title>
        <authorList>
            <person name="Huang C."/>
            <person name="Takami H."/>
            <person name="Hamasaki K."/>
        </authorList>
    </citation>
    <scope>NUCLEOTIDE SEQUENCE</scope>
    <source>
        <strain evidence="2">NT6N</strain>
    </source>
</reference>